<evidence type="ECO:0000256" key="1">
    <source>
        <dbReference type="SAM" id="MobiDB-lite"/>
    </source>
</evidence>
<gene>
    <name evidence="2" type="ORF">E2R57_11915</name>
</gene>
<dbReference type="RefSeq" id="WP_133349363.1">
    <property type="nucleotide sequence ID" value="NZ_SMZQ01000006.1"/>
</dbReference>
<evidence type="ECO:0000313" key="2">
    <source>
        <dbReference type="EMBL" id="TDL36652.1"/>
    </source>
</evidence>
<accession>A0A4R5Y0D4</accession>
<dbReference type="EMBL" id="SMZQ01000006">
    <property type="protein sequence ID" value="TDL36652.1"/>
    <property type="molecule type" value="Genomic_DNA"/>
</dbReference>
<comment type="caution">
    <text evidence="2">The sequence shown here is derived from an EMBL/GenBank/DDBJ whole genome shotgun (WGS) entry which is preliminary data.</text>
</comment>
<feature type="region of interest" description="Disordered" evidence="1">
    <location>
        <begin position="1"/>
        <end position="23"/>
    </location>
</feature>
<proteinExistence type="predicted"/>
<evidence type="ECO:0000313" key="3">
    <source>
        <dbReference type="Proteomes" id="UP000294621"/>
    </source>
</evidence>
<dbReference type="AlphaFoldDB" id="A0A4R5Y0D4"/>
<dbReference type="Proteomes" id="UP000294621">
    <property type="component" value="Unassembled WGS sequence"/>
</dbReference>
<reference evidence="2 3" key="1">
    <citation type="submission" date="2019-03" db="EMBL/GenBank/DDBJ databases">
        <title>Genome Sequencing and Assembly of Various Microbes Isolated from Partially Reclaimed Soil and Acid Mine Drainage (AMD) Site.</title>
        <authorList>
            <person name="Steinbock B."/>
            <person name="Bechtold R."/>
            <person name="Sevigny J.L."/>
            <person name="Thomas D."/>
            <person name="Cuthill L.R."/>
            <person name="Aveiro Johannsen E.J."/>
            <person name="Thomas K."/>
            <person name="Ghosh A."/>
        </authorList>
    </citation>
    <scope>NUCLEOTIDE SEQUENCE [LARGE SCALE GENOMIC DNA]</scope>
    <source>
        <strain evidence="2 3">S-A1</strain>
    </source>
</reference>
<sequence length="107" mass="11396">MATATEEQLTAFGERTLGDLSPVEPLQPLDMELMVTLNSRMHCRMPMERIDPDELPVRQPVYVDGTGVVPIGMSTVPGNVVTYRCACGFTIDDPGVGAGASTQALAS</sequence>
<name>A0A4R5Y0D4_9MICC</name>
<dbReference type="OrthoDB" id="4945332at2"/>
<protein>
    <submittedName>
        <fullName evidence="2">Uncharacterized protein</fullName>
    </submittedName>
</protein>
<organism evidence="2 3">
    <name type="scientific">Arthrobacter nitrophenolicus</name>
    <dbReference type="NCBI Taxonomy" id="683150"/>
    <lineage>
        <taxon>Bacteria</taxon>
        <taxon>Bacillati</taxon>
        <taxon>Actinomycetota</taxon>
        <taxon>Actinomycetes</taxon>
        <taxon>Micrococcales</taxon>
        <taxon>Micrococcaceae</taxon>
        <taxon>Arthrobacter</taxon>
    </lineage>
</organism>